<evidence type="ECO:0000256" key="2">
    <source>
        <dbReference type="ARBA" id="ARBA00022679"/>
    </source>
</evidence>
<dbReference type="OrthoDB" id="193931at2759"/>
<feature type="region of interest" description="Disordered" evidence="7">
    <location>
        <begin position="1"/>
        <end position="196"/>
    </location>
</feature>
<dbReference type="InterPro" id="IPR000719">
    <property type="entry name" value="Prot_kinase_dom"/>
</dbReference>
<evidence type="ECO:0000259" key="9">
    <source>
        <dbReference type="PROSITE" id="PS50032"/>
    </source>
</evidence>
<dbReference type="InterPro" id="IPR011009">
    <property type="entry name" value="Kinase-like_dom_sf"/>
</dbReference>
<keyword evidence="4 10" id="KW-0418">Kinase</keyword>
<name>A0A5C3EXH7_9BASI</name>
<dbReference type="InterPro" id="IPR017441">
    <property type="entry name" value="Protein_kinase_ATP_BS"/>
</dbReference>
<evidence type="ECO:0000259" key="8">
    <source>
        <dbReference type="PROSITE" id="PS50011"/>
    </source>
</evidence>
<dbReference type="Pfam" id="PF00069">
    <property type="entry name" value="Pkinase"/>
    <property type="match status" value="1"/>
</dbReference>
<accession>A0A5C3EXH7</accession>
<feature type="compositionally biased region" description="Low complexity" evidence="7">
    <location>
        <begin position="158"/>
        <end position="176"/>
    </location>
</feature>
<dbReference type="GO" id="GO:0005737">
    <property type="term" value="C:cytoplasm"/>
    <property type="evidence" value="ECO:0007669"/>
    <property type="project" value="TreeGrafter"/>
</dbReference>
<evidence type="ECO:0000256" key="3">
    <source>
        <dbReference type="ARBA" id="ARBA00022741"/>
    </source>
</evidence>
<protein>
    <submittedName>
        <fullName evidence="10">Related to Serine/threonine protein kinase</fullName>
    </submittedName>
</protein>
<feature type="binding site" evidence="6">
    <location>
        <position position="252"/>
    </location>
    <ligand>
        <name>ATP</name>
        <dbReference type="ChEBI" id="CHEBI:30616"/>
    </ligand>
</feature>
<evidence type="ECO:0000313" key="10">
    <source>
        <dbReference type="EMBL" id="SPO36928.1"/>
    </source>
</evidence>
<feature type="compositionally biased region" description="Gly residues" evidence="7">
    <location>
        <begin position="1118"/>
        <end position="1130"/>
    </location>
</feature>
<feature type="compositionally biased region" description="Low complexity" evidence="7">
    <location>
        <begin position="1055"/>
        <end position="1069"/>
    </location>
</feature>
<feature type="compositionally biased region" description="Polar residues" evidence="7">
    <location>
        <begin position="883"/>
        <end position="896"/>
    </location>
</feature>
<feature type="compositionally biased region" description="Basic and acidic residues" evidence="7">
    <location>
        <begin position="655"/>
        <end position="670"/>
    </location>
</feature>
<dbReference type="FunFam" id="3.30.200.20:FF:000003">
    <property type="entry name" value="Non-specific serine/threonine protein kinase"/>
    <property type="match status" value="1"/>
</dbReference>
<feature type="compositionally biased region" description="Polar residues" evidence="7">
    <location>
        <begin position="845"/>
        <end position="855"/>
    </location>
</feature>
<dbReference type="PROSITE" id="PS00108">
    <property type="entry name" value="PROTEIN_KINASE_ST"/>
    <property type="match status" value="1"/>
</dbReference>
<dbReference type="Proteomes" id="UP000323386">
    <property type="component" value="Unassembled WGS sequence"/>
</dbReference>
<dbReference type="FunFam" id="1.10.510.10:FF:000636">
    <property type="entry name" value="Non-specific serine/threonine protein kinase"/>
    <property type="match status" value="1"/>
</dbReference>
<dbReference type="SMART" id="SM00220">
    <property type="entry name" value="S_TKc"/>
    <property type="match status" value="1"/>
</dbReference>
<dbReference type="PANTHER" id="PTHR24346:SF110">
    <property type="entry name" value="NON-SPECIFIC SERINE_THREONINE PROTEIN KINASE"/>
    <property type="match status" value="1"/>
</dbReference>
<dbReference type="PROSITE" id="PS00107">
    <property type="entry name" value="PROTEIN_KINASE_ATP"/>
    <property type="match status" value="1"/>
</dbReference>
<feature type="compositionally biased region" description="Low complexity" evidence="7">
    <location>
        <begin position="827"/>
        <end position="842"/>
    </location>
</feature>
<feature type="compositionally biased region" description="Low complexity" evidence="7">
    <location>
        <begin position="1013"/>
        <end position="1028"/>
    </location>
</feature>
<evidence type="ECO:0000256" key="4">
    <source>
        <dbReference type="ARBA" id="ARBA00022777"/>
    </source>
</evidence>
<evidence type="ECO:0000313" key="11">
    <source>
        <dbReference type="Proteomes" id="UP000323386"/>
    </source>
</evidence>
<feature type="region of interest" description="Disordered" evidence="7">
    <location>
        <begin position="1081"/>
        <end position="1206"/>
    </location>
</feature>
<dbReference type="InterPro" id="IPR001772">
    <property type="entry name" value="KA1_dom"/>
</dbReference>
<keyword evidence="11" id="KW-1185">Reference proteome</keyword>
<dbReference type="Pfam" id="PF02149">
    <property type="entry name" value="KA1"/>
    <property type="match status" value="1"/>
</dbReference>
<keyword evidence="5 6" id="KW-0067">ATP-binding</keyword>
<dbReference type="EMBL" id="OOIP01000005">
    <property type="protein sequence ID" value="SPO36928.1"/>
    <property type="molecule type" value="Genomic_DNA"/>
</dbReference>
<evidence type="ECO:0000256" key="5">
    <source>
        <dbReference type="ARBA" id="ARBA00022840"/>
    </source>
</evidence>
<feature type="compositionally biased region" description="Low complexity" evidence="7">
    <location>
        <begin position="1320"/>
        <end position="1343"/>
    </location>
</feature>
<keyword evidence="2" id="KW-0808">Transferase</keyword>
<dbReference type="InterPro" id="IPR008271">
    <property type="entry name" value="Ser/Thr_kinase_AS"/>
</dbReference>
<dbReference type="PROSITE" id="PS50032">
    <property type="entry name" value="KA1"/>
    <property type="match status" value="1"/>
</dbReference>
<feature type="compositionally biased region" description="Low complexity" evidence="7">
    <location>
        <begin position="1131"/>
        <end position="1148"/>
    </location>
</feature>
<feature type="compositionally biased region" description="Polar residues" evidence="7">
    <location>
        <begin position="1302"/>
        <end position="1313"/>
    </location>
</feature>
<sequence>MSSRFSPPSSPREPTQRHGTTSAYDDRVHDVDYSSASPVRPSAMTESMGPPTGGVARSGSSASRASGYQPTANYASMGNAGVLLQQPQSYAQPAQAPMHPPSKLATGGQSHAHRPVSAMPTPTDRGSNAGRGSKPTSDGSANVFASMGPGYNERRASAHPTMSSSSSHAGSGAMGAPPLPGNGAGLDPGTSQAISSGIPITSPAALSYFAAHPRRQQVHFGNYLLLQTLGEGEFGKVKLGVHKEWGEEVAVKLIKREKVGPNGVQLQLDPNQKDPAKMSKVEREIQVLKDVRHPNIVRLYEVIESDRYIGIVLEYASGGELFDHILAHKYLKEEHACRLFAQLISGVSYLHRKKIVHRDLKLENLLLDRNRNVIITDFGFANNFEDRRDDLMATSCGSPCYAAPELVVQDGLYAGSAVDVWSCGVILYAMLAGYLPFDDDPANPDGDNINLLYKYIMATPLSFPDYISAEPRDLLSRMLVPDPLKRADLNQVMSHSWLSAYRDLFRFSVDDLERAAVEQQTKKRQVYRQQMLYQHQLQEQQRRQQMERSQSTKHVSASLAPSGAVGITDHPHQAAKAQRHQSAMASSTTMPDRIFEAAPGTSGSSLSVPGARVGSESGRSSAATAIDPVMAQGNARGEPRTRLDESAPAATASSRKRDSAGASRDSEQRKPAASKTQRHTIQLEYSGDSDRNRAQKAASTTDGSVPPVPRVTHDRAAPTANTSATGTSKPNTATSRSGTASAGSTPAGPREANGAISEASQAEGENAAPIRAREEMARTASTASSGAGVPSPILEQGVASAMPSTAEEDEEPKVDRPKASQPRMPSAAPAGPAAAQAAKGAASRGVSNPLPSSEPVSFPPGGERVASAGAAASPEKRSRRISRPSTSHLLGSSSKATPERTNSRHRKGMSTDKFFLSRLLGSQGGGGASSPGPRAGDDTDSRSQSGSTFEVSPARPAVDRTPSSNGRSGSRRKAMSLVVGKPGNASSAARDRDRAIDANGAAGTRRSEMENVSEATSSGSAEAPAAPSLRGAPSVASSRPPTATSSRHGTFYDESTLGSSASGPSSNAAKKVMDWFRKKSLSRGGFQEQPPLGPFERSPSQVRANSPGAPQVVVTGAAAGGGGSSSGGVAGSSVPSSRSTSGTHSQASEATEATQVTAITETSQRTSEGVKSSASTVQQATPKASSTMMAGPETPIQPSSPAAFGGPRADLPFVDSRLRFHLGAVDQSALTSRSPIDVFAEVQRALYDMGIDVRKERDEDFKLECVRRKRAKTLFGATQGLSASIRTSVFPPSQADVERSSRTSNVAAMSTSPSTGGGSLRSFLRRGSQAQPPGSASPVSGSAFLSPSSTTTPFEEVQGGNAQAPQPLYGDASVDGGQEIRFSVEVTRIKNLPGLYSLDIRRMKGNLWAYKFVYCALLDRCQLGGGSSNPSHSNHGSPAVHANNGQHAAVLQPGVAV</sequence>
<organism evidence="10 11">
    <name type="scientific">Pseudozyma flocculosa</name>
    <dbReference type="NCBI Taxonomy" id="84751"/>
    <lineage>
        <taxon>Eukaryota</taxon>
        <taxon>Fungi</taxon>
        <taxon>Dikarya</taxon>
        <taxon>Basidiomycota</taxon>
        <taxon>Ustilaginomycotina</taxon>
        <taxon>Ustilaginomycetes</taxon>
        <taxon>Ustilaginales</taxon>
        <taxon>Ustilaginaceae</taxon>
        <taxon>Pseudozyma</taxon>
    </lineage>
</organism>
<feature type="region of interest" description="Disordered" evidence="7">
    <location>
        <begin position="1292"/>
        <end position="1368"/>
    </location>
</feature>
<feature type="domain" description="KA1" evidence="9">
    <location>
        <begin position="1373"/>
        <end position="1423"/>
    </location>
</feature>
<dbReference type="GO" id="GO:0004674">
    <property type="term" value="F:protein serine/threonine kinase activity"/>
    <property type="evidence" value="ECO:0007669"/>
    <property type="project" value="UniProtKB-KW"/>
</dbReference>
<gene>
    <name evidence="10" type="ORF">PSFLO_02399</name>
</gene>
<feature type="compositionally biased region" description="Low complexity" evidence="7">
    <location>
        <begin position="85"/>
        <end position="97"/>
    </location>
</feature>
<evidence type="ECO:0000256" key="6">
    <source>
        <dbReference type="PROSITE-ProRule" id="PRU10141"/>
    </source>
</evidence>
<feature type="compositionally biased region" description="Polar residues" evidence="7">
    <location>
        <begin position="1035"/>
        <end position="1048"/>
    </location>
</feature>
<dbReference type="PROSITE" id="PS50011">
    <property type="entry name" value="PROTEIN_KINASE_DOM"/>
    <property type="match status" value="1"/>
</dbReference>
<evidence type="ECO:0000256" key="7">
    <source>
        <dbReference type="SAM" id="MobiDB-lite"/>
    </source>
</evidence>
<feature type="compositionally biased region" description="Polar residues" evidence="7">
    <location>
        <begin position="1149"/>
        <end position="1188"/>
    </location>
</feature>
<dbReference type="Gene3D" id="1.10.510.10">
    <property type="entry name" value="Transferase(Phosphotransferase) domain 1"/>
    <property type="match status" value="1"/>
</dbReference>
<reference evidence="10 11" key="1">
    <citation type="submission" date="2018-03" db="EMBL/GenBank/DDBJ databases">
        <authorList>
            <person name="Guldener U."/>
        </authorList>
    </citation>
    <scope>NUCLEOTIDE SEQUENCE [LARGE SCALE GENOMIC DNA]</scope>
    <source>
        <strain evidence="10 11">DAOM196992</strain>
    </source>
</reference>
<feature type="compositionally biased region" description="Polar residues" evidence="7">
    <location>
        <begin position="580"/>
        <end position="590"/>
    </location>
</feature>
<keyword evidence="3 6" id="KW-0547">Nucleotide-binding</keyword>
<feature type="domain" description="Protein kinase" evidence="8">
    <location>
        <begin position="223"/>
        <end position="498"/>
    </location>
</feature>
<feature type="compositionally biased region" description="Low complexity" evidence="7">
    <location>
        <begin position="1107"/>
        <end position="1117"/>
    </location>
</feature>
<dbReference type="SUPFAM" id="SSF56112">
    <property type="entry name" value="Protein kinase-like (PK-like)"/>
    <property type="match status" value="1"/>
</dbReference>
<feature type="compositionally biased region" description="Low complexity" evidence="7">
    <location>
        <begin position="732"/>
        <end position="749"/>
    </location>
</feature>
<feature type="region of interest" description="Disordered" evidence="7">
    <location>
        <begin position="537"/>
        <end position="1069"/>
    </location>
</feature>
<dbReference type="PANTHER" id="PTHR24346">
    <property type="entry name" value="MAP/MICROTUBULE AFFINITY-REGULATING KINASE"/>
    <property type="match status" value="1"/>
</dbReference>
<feature type="compositionally biased region" description="Polar residues" evidence="7">
    <location>
        <begin position="719"/>
        <end position="731"/>
    </location>
</feature>
<dbReference type="GO" id="GO:0005524">
    <property type="term" value="F:ATP binding"/>
    <property type="evidence" value="ECO:0007669"/>
    <property type="project" value="UniProtKB-UniRule"/>
</dbReference>
<dbReference type="Gene3D" id="3.30.310.80">
    <property type="entry name" value="Kinase associated domain 1, KA1"/>
    <property type="match status" value="1"/>
</dbReference>
<evidence type="ECO:0000256" key="1">
    <source>
        <dbReference type="ARBA" id="ARBA00022527"/>
    </source>
</evidence>
<feature type="compositionally biased region" description="Low complexity" evidence="7">
    <location>
        <begin position="779"/>
        <end position="788"/>
    </location>
</feature>
<dbReference type="GO" id="GO:0035556">
    <property type="term" value="P:intracellular signal transduction"/>
    <property type="evidence" value="ECO:0007669"/>
    <property type="project" value="TreeGrafter"/>
</dbReference>
<keyword evidence="1 10" id="KW-0723">Serine/threonine-protein kinase</keyword>
<feature type="compositionally biased region" description="Low complexity" evidence="7">
    <location>
        <begin position="53"/>
        <end position="67"/>
    </location>
</feature>
<proteinExistence type="predicted"/>